<feature type="region of interest" description="Disordered" evidence="1">
    <location>
        <begin position="125"/>
        <end position="160"/>
    </location>
</feature>
<protein>
    <submittedName>
        <fullName evidence="2">Uncharacterized protein</fullName>
    </submittedName>
</protein>
<dbReference type="OrthoDB" id="1934635at2759"/>
<gene>
    <name evidence="2" type="ORF">F0562_034324</name>
</gene>
<dbReference type="AlphaFoldDB" id="A0A5J5AIM7"/>
<organism evidence="2 3">
    <name type="scientific">Nyssa sinensis</name>
    <dbReference type="NCBI Taxonomy" id="561372"/>
    <lineage>
        <taxon>Eukaryota</taxon>
        <taxon>Viridiplantae</taxon>
        <taxon>Streptophyta</taxon>
        <taxon>Embryophyta</taxon>
        <taxon>Tracheophyta</taxon>
        <taxon>Spermatophyta</taxon>
        <taxon>Magnoliopsida</taxon>
        <taxon>eudicotyledons</taxon>
        <taxon>Gunneridae</taxon>
        <taxon>Pentapetalae</taxon>
        <taxon>asterids</taxon>
        <taxon>Cornales</taxon>
        <taxon>Nyssaceae</taxon>
        <taxon>Nyssa</taxon>
    </lineage>
</organism>
<dbReference type="Proteomes" id="UP000325577">
    <property type="component" value="Linkage Group LG20"/>
</dbReference>
<evidence type="ECO:0000313" key="2">
    <source>
        <dbReference type="EMBL" id="KAA8529576.1"/>
    </source>
</evidence>
<reference evidence="2 3" key="1">
    <citation type="submission" date="2019-09" db="EMBL/GenBank/DDBJ databases">
        <title>A chromosome-level genome assembly of the Chinese tupelo Nyssa sinensis.</title>
        <authorList>
            <person name="Yang X."/>
            <person name="Kang M."/>
            <person name="Yang Y."/>
            <person name="Xiong H."/>
            <person name="Wang M."/>
            <person name="Zhang Z."/>
            <person name="Wang Z."/>
            <person name="Wu H."/>
            <person name="Ma T."/>
            <person name="Liu J."/>
            <person name="Xi Z."/>
        </authorList>
    </citation>
    <scope>NUCLEOTIDE SEQUENCE [LARGE SCALE GENOMIC DNA]</scope>
    <source>
        <strain evidence="2">J267</strain>
        <tissue evidence="2">Leaf</tissue>
    </source>
</reference>
<evidence type="ECO:0000256" key="1">
    <source>
        <dbReference type="SAM" id="MobiDB-lite"/>
    </source>
</evidence>
<proteinExistence type="predicted"/>
<name>A0A5J5AIM7_9ASTE</name>
<dbReference type="EMBL" id="CM018044">
    <property type="protein sequence ID" value="KAA8529576.1"/>
    <property type="molecule type" value="Genomic_DNA"/>
</dbReference>
<keyword evidence="3" id="KW-1185">Reference proteome</keyword>
<sequence length="192" mass="21376">MNIVTGSPLYKHSLSGKIVQKKGGTICGHKIEGSCAGLVAAVPTKQDNRGLPRIGTWVEMKLKLDEKFLPLITLSLYDQLVARYMAGLKFNLQSELMLHSIHSLEEAYQMALKAEEKAKWTPFRKSNNCKASNEKMVTKSKKNSAPNSQHPNPHAGKEKRKVERLDLLQVLSVSGVVKLVIAHTNVPPRKLR</sequence>
<evidence type="ECO:0000313" key="3">
    <source>
        <dbReference type="Proteomes" id="UP000325577"/>
    </source>
</evidence>
<accession>A0A5J5AIM7</accession>